<feature type="domain" description="VPS13-like middle region" evidence="7">
    <location>
        <begin position="1121"/>
        <end position="1842"/>
    </location>
</feature>
<dbReference type="GO" id="GO:0045053">
    <property type="term" value="P:protein retention in Golgi apparatus"/>
    <property type="evidence" value="ECO:0007669"/>
    <property type="project" value="TreeGrafter"/>
</dbReference>
<sequence length="3472" mass="393791">MLETVIVGVLNKYFGKYIQNLDSSHLSISILNGDAEFSDLQLRPEALAELDLPVEVKAGYIGRLKIDIPWTRLYSGDIHIWLEDLYVLVGPVADRQYDPEKERSMANAVKRQKLEALEKSTLDSVGLSTCRLDLSTRLLGLSTSGLGLSTCLQADKASEEPGFYEKLSAHFLNQLQVSMRNIHIRYEDTVTNVDHPFACGFILKQMYMKTTDSKWKPTKINETFSNMLHKLVRLEDLSVYWNPYIPEHHLLRSRLNTDGWRNLLRISIDSHSIFEEEFDFIMEPVTAQARLILSTENNFSLPKLFIDFTLEEVEILLSRQQFLNLLSVGDSFRMMSINQRYRKYHPNTPLKVSPRSWWKYANTAILEEIIRPFSWERIKEHRSKYKKYKDLYKKSLEEPDHESIKSKLWELEESLDVANILIAREQAKVEFAHEAPTRARKKKVEKGWFSSWFGGSKEEEIEVEIDNKNQDWLAELSEDEKYKLYQGIGYDVKASVLSTPKEYVAHKVQIVLKSCCASLVNYSKKILQMSVTNLLTTLEHRPVGHGVRISMNTESFSIDGASIEHELIPILTSDIGVYAPAVNQVCTLDFQVKPLYVESDYSLTLNVQPVEIVYDEHSITEVAAFFQVPQGIIDMRTAALETLQNLSDYSRAGLQYAILQHQTIHLVVNMRSPYIVVPEFGTLHRGGNVLIADFGTLQIQSELQPEDVSLEDATMSEIESRLYDQFNVTITDVKVLLADSGDDWHTAQTQADSEYHILPSVRVVVSFFNAVKQDYTQLPRQKLIASLPTLKVNISDKRLLLLTSFVRNFPIPASTSMSALGDDLVDSMMNMVPSVISVDLSETQIEPDITSLRKIRSSVLGRPLVEKSNVKLSKSSRKSQQDIPVLRISSEDDFYSASDKSDEEIDEWTDTIKIKPVDDNSSQYNTVKILIRMRLGEFVINLSRVLDKTDTPYLMFRLDRLRVDSSITEYGYAAHATLGGIQMVDKVHVGSSGEYMEVLNTQSTSDLIAVTYRMVQADCPDFEQVYNSVENNVLIKFQAMSAMFDQASMIYLNVFMNGLIQSIQNMDMKTSTSTVTSDLANKDGFNITNKLTAITDEVDNLPSKGIKLYLVAKLQNLTLKFCDCECSFGELNINDFLGHVVAKNTRTTLRCRLKDLSLLDTSIGAIYPKILALEDKNSVFDAKLVKYNKSDELRSDNKLKHEGLDYSLRLHVGQFQTVLLGKFYWELARFFEPFINKEMTEAAKTVAVETVVRQYDEIEEHNLRITLRLDLKAPTILIPEHSKSTQMFLVNLGNLSIKNYYDFTTVSTDIKQEWNHIYLHLNQVQADRVQLCLADDVCNVLHTVIEPVSLKSDIRLAMKPVISDVKLDISGHVDKVQINILQNDLKLALCILNENANEGSPQTVKPDMFESPTMQNIAEVSLDNTAQPAAGLRDHSASKSSTNILFRLDGVSALLLHQPNSKEASSIKEELCKLDMNDLSLNGIYHSDGDLKITFNLQTIAINDIRSNSTFADKRILYCNKKSSPSSNLPLISLIYKVSSDNHQKADLMVEKIQVNVYIQYLMVLLDFFYGAVISTGPLETIDMIDNQPVFRSPPATSKMNLNFYGTLKHPKIVLFADPSNENSRVAILNADIAVEYRDDSEKQVVWSKISNLQMISKLQMTDKLYSQVLAPCSLEYNQTTEKAESAIIVKLSKVNVYFCATTFQIVWDVYNMIQWPEKMEPTNGHNQSSSSENQSLWNIGPVSGKKWLEIHKRDQMDNSHKRNVFKAADKPVETLKIDISDVNVIFEVENLDKHVPLLWIKSAVDVKICDWTLKMHLETECQIEVFYLNEKLGVWEPLIEPVFEQEGVYRPWEVLVKLIMAPSFPIACTYEDSDLDIPDGLQNEVQQMIHRSRFKSSSSETDTDSSTDMMVIRHKSMRRIRNNGGSNRSFDKPVETMDSLSKHSSLQGESDSEPEGFIHNITNKLGSIFSTDSSDADVSELEDNDDVIDSSLDKPVFITSCGPVNASTGIEDYDTVDGGPDGLDPNSVSCTYVIMDSQDPLQLNVTPEAIGVIQDVIEALMNTTSSQLATVRSLPAFDLDNKIGIKCFVTLHPSLKIHEDRLDNVVIFNSGKDNRQPVSEEDFEDCREEEEEDTTDGFISKALGTMGHNLVSAGAFVFDDDDDYLSGENVDKHRLRLQIDGFEPLPTLLHRRACRKLLPLTPRKNGIRYCAVMNVDMSHGRKVITFISPLLIKNHLTMSVDVSCKTEDLKQSRRTESFAGTGEYSKITSISVGDTYSIPLFIAYLCPVYITPSDLGYEQCYNPIWWKDLRQEKDQYKYYMCQSEEPERKPFNFKVLCEEGDELKPVMKVPRNLPYYDITLYPPVTLHNYLPYDINFSLDGAGSSSLTHGDRTSLYTADLNKTNKFHIQISDYLGSEWSGNLDVSGEMDEFKAITMETESDPDNVNKNLSLSIHADHHHSLDVFIYAPYWIINKTELPLHLRGSNSDVVLDIGPVPHPLLFRFKKNKRKKSKLRLYDSRWSQSFSMDTVGSCGVIVCHDKERGRKHMFMVQSQMSKLQLTKIITILPFFLVVNYSSKKLRFMEENEDADLWTDLNINQHLPFWPVTDSYNMFVKFENSSVTSQHFPMKKPHTTVLRMDQGSALCVEVIGGTDTPISVIFRDYEPGQAPVCIHNLCEDVFIKVHQKNQSQVTLLSANQSVLYTWDEPVAERTLMWNVYGRKKPSYPAFINKDGYGEVRLQVQSLKRSSSIDDTDARDQAFLQESSPEDESDEADGFLGGKHEKSLAGKTRTDKMIIYWVSYLDGQQRILLFTQDERIASAVRKLNEGEQTSLVLFASLEGMKLSVINGCSEEVALVSVCSSPAMWEVEVNGRWKMLSIELATWLEDQWKNQQVMASLQDQIEADLVKMQMSKPFMGSLRRMFNPGVWLQYRHSEHHQAFNTRIQRLQIDNQLTDAYFPTVLYPTPLPQYILRKTGPKPFIELGVMRRAMPENDIDTIRYMKLLVQEFNIKLDKGFMLSVNDVFYRLFEEEEESSQLHNDLVLAHKSLQDVTASMMSIKPHKIYFEYLHLSPLKLHVSFSVNGTPHLINTPKTSIKSDIVAFFLNSVGATFTEMKDVILRMAYFQRKGVSLSIDQLVGQIQSHYTQQALQQSYVLILGLDVLGNPYGLVRDFTQGFGDFFYEPFLGTVSCTDDFSESLARGAHSLVGHCVGGAAGSLSMVTGSIGQALTILSFDNDYRRKRRARMQQQPKHLPVSLVVAAKSLVIGVGVGFSGVILDPIKGAHEDGVEGFFKGVGKGILGLLTKPTGGVIDMVSMAFDGVRRAAESEEGVVARIRLPRFINPAIGLRPYSPYRASGKRLLETLRRADFAKGDVYWSHAPLSKEKSDVFMLTDKHIILCERSKFWGSFVVDWYIDVDDLLGVPAIVDDKLIFKIKQDEDSVSLFGGTERALTGANKDVLLWIQKQLELVIRHRVI</sequence>
<feature type="transmembrane region" description="Helical" evidence="5">
    <location>
        <begin position="3252"/>
        <end position="3274"/>
    </location>
</feature>
<dbReference type="Pfam" id="PF25033">
    <property type="entry name" value="VPS13_M"/>
    <property type="match status" value="1"/>
</dbReference>
<feature type="domain" description="Intermembrane lipid transfer protein VPS13-like C-terminal" evidence="9">
    <location>
        <begin position="3332"/>
        <end position="3434"/>
    </location>
</feature>
<protein>
    <recommendedName>
        <fullName evidence="12">UBA domain-containing protein</fullName>
    </recommendedName>
</protein>
<comment type="similarity">
    <text evidence="1">Belongs to the VPS13 family.</text>
</comment>
<evidence type="ECO:0000313" key="11">
    <source>
        <dbReference type="Proteomes" id="UP000030746"/>
    </source>
</evidence>
<keyword evidence="11" id="KW-1185">Reference proteome</keyword>
<dbReference type="HOGENOM" id="CLU_000135_1_0_1"/>
<dbReference type="GO" id="GO:0006623">
    <property type="term" value="P:protein targeting to vacuole"/>
    <property type="evidence" value="ECO:0007669"/>
    <property type="project" value="TreeGrafter"/>
</dbReference>
<dbReference type="InterPro" id="IPR026847">
    <property type="entry name" value="VPS13"/>
</dbReference>
<proteinExistence type="inferred from homology"/>
<evidence type="ECO:0000259" key="8">
    <source>
        <dbReference type="Pfam" id="PF25036"/>
    </source>
</evidence>
<evidence type="ECO:0000256" key="1">
    <source>
        <dbReference type="ARBA" id="ARBA00006545"/>
    </source>
</evidence>
<dbReference type="OrthoDB" id="428159at2759"/>
<keyword evidence="3" id="KW-0445">Lipid transport</keyword>
<reference evidence="10 11" key="1">
    <citation type="journal article" date="2013" name="Nature">
        <title>Insights into bilaterian evolution from three spiralian genomes.</title>
        <authorList>
            <person name="Simakov O."/>
            <person name="Marletaz F."/>
            <person name="Cho S.J."/>
            <person name="Edsinger-Gonzales E."/>
            <person name="Havlak P."/>
            <person name="Hellsten U."/>
            <person name="Kuo D.H."/>
            <person name="Larsson T."/>
            <person name="Lv J."/>
            <person name="Arendt D."/>
            <person name="Savage R."/>
            <person name="Osoegawa K."/>
            <person name="de Jong P."/>
            <person name="Grimwood J."/>
            <person name="Chapman J.A."/>
            <person name="Shapiro H."/>
            <person name="Aerts A."/>
            <person name="Otillar R.P."/>
            <person name="Terry A.Y."/>
            <person name="Boore J.L."/>
            <person name="Grigoriev I.V."/>
            <person name="Lindberg D.R."/>
            <person name="Seaver E.C."/>
            <person name="Weisblat D.A."/>
            <person name="Putnam N.H."/>
            <person name="Rokhsar D.S."/>
        </authorList>
    </citation>
    <scope>NUCLEOTIDE SEQUENCE [LARGE SCALE GENOMIC DNA]</scope>
</reference>
<dbReference type="InterPro" id="IPR009543">
    <property type="entry name" value="VPS13_VAB"/>
</dbReference>
<dbReference type="EMBL" id="KB199905">
    <property type="protein sequence ID" value="ESP03975.1"/>
    <property type="molecule type" value="Genomic_DNA"/>
</dbReference>
<dbReference type="InterPro" id="IPR026854">
    <property type="entry name" value="VPS13_N"/>
</dbReference>
<dbReference type="InterPro" id="IPR056748">
    <property type="entry name" value="VPS13-like_C"/>
</dbReference>
<gene>
    <name evidence="10" type="ORF">LOTGIDRAFT_230253</name>
</gene>
<keyword evidence="5" id="KW-0812">Transmembrane</keyword>
<dbReference type="Pfam" id="PF12624">
    <property type="entry name" value="VPS13_N"/>
    <property type="match status" value="1"/>
</dbReference>
<feature type="transmembrane region" description="Helical" evidence="5">
    <location>
        <begin position="3211"/>
        <end position="3231"/>
    </location>
</feature>
<dbReference type="Proteomes" id="UP000030746">
    <property type="component" value="Unassembled WGS sequence"/>
</dbReference>
<feature type="region of interest" description="Disordered" evidence="4">
    <location>
        <begin position="1917"/>
        <end position="1956"/>
    </location>
</feature>
<keyword evidence="2" id="KW-0813">Transport</keyword>
<feature type="compositionally biased region" description="Acidic residues" evidence="4">
    <location>
        <begin position="2764"/>
        <end position="2773"/>
    </location>
</feature>
<dbReference type="PANTHER" id="PTHR16166:SF146">
    <property type="entry name" value="VACUOLAR PROTEIN SORTING-ASSOCIATED PROTEIN 13A-LIKE ISOFORM X1"/>
    <property type="match status" value="1"/>
</dbReference>
<feature type="compositionally biased region" description="Polar residues" evidence="4">
    <location>
        <begin position="1939"/>
        <end position="1950"/>
    </location>
</feature>
<feature type="domain" description="Chorein N-terminal" evidence="6">
    <location>
        <begin position="1"/>
        <end position="834"/>
    </location>
</feature>
<dbReference type="InterPro" id="IPR056747">
    <property type="entry name" value="VPS13-like_M"/>
</dbReference>
<name>V4CNK3_LOTGI</name>
<evidence type="ECO:0008006" key="12">
    <source>
        <dbReference type="Google" id="ProtNLM"/>
    </source>
</evidence>
<evidence type="ECO:0000259" key="9">
    <source>
        <dbReference type="Pfam" id="PF25037"/>
    </source>
</evidence>
<organism evidence="10 11">
    <name type="scientific">Lottia gigantea</name>
    <name type="common">Giant owl limpet</name>
    <dbReference type="NCBI Taxonomy" id="225164"/>
    <lineage>
        <taxon>Eukaryota</taxon>
        <taxon>Metazoa</taxon>
        <taxon>Spiralia</taxon>
        <taxon>Lophotrochozoa</taxon>
        <taxon>Mollusca</taxon>
        <taxon>Gastropoda</taxon>
        <taxon>Patellogastropoda</taxon>
        <taxon>Lottioidea</taxon>
        <taxon>Lottiidae</taxon>
        <taxon>Lottia</taxon>
    </lineage>
</organism>
<accession>V4CNK3</accession>
<dbReference type="GO" id="GO:0006869">
    <property type="term" value="P:lipid transport"/>
    <property type="evidence" value="ECO:0007669"/>
    <property type="project" value="UniProtKB-KW"/>
</dbReference>
<evidence type="ECO:0000256" key="4">
    <source>
        <dbReference type="SAM" id="MobiDB-lite"/>
    </source>
</evidence>
<dbReference type="GeneID" id="20248247"/>
<evidence type="ECO:0000256" key="3">
    <source>
        <dbReference type="ARBA" id="ARBA00023055"/>
    </source>
</evidence>
<evidence type="ECO:0000259" key="6">
    <source>
        <dbReference type="Pfam" id="PF12624"/>
    </source>
</evidence>
<dbReference type="Pfam" id="PF25036">
    <property type="entry name" value="VPS13_VAB"/>
    <property type="match status" value="1"/>
</dbReference>
<evidence type="ECO:0000256" key="5">
    <source>
        <dbReference type="SAM" id="Phobius"/>
    </source>
</evidence>
<evidence type="ECO:0000256" key="2">
    <source>
        <dbReference type="ARBA" id="ARBA00022448"/>
    </source>
</evidence>
<dbReference type="CTD" id="20248247"/>
<evidence type="ECO:0000259" key="7">
    <source>
        <dbReference type="Pfam" id="PF25033"/>
    </source>
</evidence>
<keyword evidence="5" id="KW-0472">Membrane</keyword>
<dbReference type="OMA" id="VPLYIAY"/>
<feature type="region of interest" description="Disordered" evidence="4">
    <location>
        <begin position="2760"/>
        <end position="2780"/>
    </location>
</feature>
<evidence type="ECO:0000313" key="10">
    <source>
        <dbReference type="EMBL" id="ESP03975.1"/>
    </source>
</evidence>
<dbReference type="RefSeq" id="XP_009045457.1">
    <property type="nucleotide sequence ID" value="XM_009047209.1"/>
</dbReference>
<dbReference type="KEGG" id="lgi:LOTGIDRAFT_230253"/>
<dbReference type="PANTHER" id="PTHR16166">
    <property type="entry name" value="VACUOLAR PROTEIN SORTING-ASSOCIATED PROTEIN VPS13"/>
    <property type="match status" value="1"/>
</dbReference>
<dbReference type="Pfam" id="PF25037">
    <property type="entry name" value="VPS13_C"/>
    <property type="match status" value="1"/>
</dbReference>
<keyword evidence="5" id="KW-1133">Transmembrane helix</keyword>
<dbReference type="STRING" id="225164.V4CNK3"/>
<feature type="domain" description="Vacuolar protein sorting-associated protein 13 VPS13 adaptor binding" evidence="8">
    <location>
        <begin position="2174"/>
        <end position="2709"/>
    </location>
</feature>